<evidence type="ECO:0000256" key="2">
    <source>
        <dbReference type="SAM" id="MobiDB-lite"/>
    </source>
</evidence>
<gene>
    <name evidence="4" type="ORF">GQ43DRAFT_37744</name>
</gene>
<proteinExistence type="predicted"/>
<dbReference type="InterPro" id="IPR027417">
    <property type="entry name" value="P-loop_NTPase"/>
</dbReference>
<evidence type="ECO:0000313" key="5">
    <source>
        <dbReference type="Proteomes" id="UP000799536"/>
    </source>
</evidence>
<evidence type="ECO:0000256" key="1">
    <source>
        <dbReference type="ARBA" id="ARBA00022737"/>
    </source>
</evidence>
<dbReference type="Gene3D" id="3.40.50.300">
    <property type="entry name" value="P-loop containing nucleotide triphosphate hydrolases"/>
    <property type="match status" value="1"/>
</dbReference>
<dbReference type="PANTHER" id="PTHR10039">
    <property type="entry name" value="AMELOGENIN"/>
    <property type="match status" value="1"/>
</dbReference>
<comment type="caution">
    <text evidence="4">The sequence shown here is derived from an EMBL/GenBank/DDBJ whole genome shotgun (WGS) entry which is preliminary data.</text>
</comment>
<dbReference type="AlphaFoldDB" id="A0A9P4JL59"/>
<dbReference type="SUPFAM" id="SSF52540">
    <property type="entry name" value="P-loop containing nucleoside triphosphate hydrolases"/>
    <property type="match status" value="1"/>
</dbReference>
<feature type="region of interest" description="Disordered" evidence="2">
    <location>
        <begin position="840"/>
        <end position="864"/>
    </location>
</feature>
<sequence length="897" mass="101330">MQNRDMEKAVAISGPLWEEGKKLFYDDMGEMKGETIKENATLADVMETLQIASSKASKEYGEHSIRKDKKPLITVQLSRIMGRLQALAQVGDAYMEFAPETVSLVWMSFRLIFTGFLKDSETCATLTDAVDQITEIILLCSILEKRYLEKEEHSQMISPPAAIHKAPIALTIQDRVLSQIPPLYAAILKFSYQSRKLFAHGKLVRSFMSWRSQELQDTLHDARNKRKSLQDTAEIVFQESVLDMFQGLQIETGLIRGVSETIQSEVVPGIKQIQSEQSRTKESIRRAEIEKSYMRQLEWLQSGGIADLALPAQMKHSNIQRIHPGTADWVLSNTNFKSWCDNEASVLWLYGHGGFGKSFLTSSVIEDLERSDRTWPEGKPHIVYFYCRRGAEPTSVGTRIFLHLLYQLYEKAKTGYAGSTPELQDKCSQVIEDSWRRINSDAQRDSSLVNLRSVLKPMFEDLAGAFNTGVFVIVDGLDECIDGLGKDGLLDALTDIPLDSTSNIRVMLSCRPEIYLEKMRPGHFEIEVNPLRTQEPVAKYVKSRVKSMKGLDLKMRKKAYDIIVKRSEGTFRYAHVVLDSLSSPQARKTSFSKLLDDLPNGMEDLYRRAMNSMDPHLRNILIIALRWLMCSTSQISLDLITDELEGRWDILDDTTDIAENSDDDNTSDYADFASDCEGTDSEVGDGPGSNVIGEHAQQGHDIVQELRLAGRDFLKFDDTIVALQHESRFQETIAYEAGPKLGQYIICQIIIRRLKNPRFQKEYITSAQPDHDEPIPPNARKGIDDSSPIAKLLSDTSKDQVMPPEVRVMTWKSDEDSERKDTEVLADWAVRAITSTAYSARSGSPARVSTPSHEGRKASINTQPLGDDMIRGRLPVILYHPYDTFAMSICSRESWMS</sequence>
<dbReference type="Proteomes" id="UP000799536">
    <property type="component" value="Unassembled WGS sequence"/>
</dbReference>
<dbReference type="InterPro" id="IPR056884">
    <property type="entry name" value="NPHP3-like_N"/>
</dbReference>
<evidence type="ECO:0000313" key="4">
    <source>
        <dbReference type="EMBL" id="KAF2201436.1"/>
    </source>
</evidence>
<dbReference type="PANTHER" id="PTHR10039:SF14">
    <property type="entry name" value="NACHT DOMAIN-CONTAINING PROTEIN"/>
    <property type="match status" value="1"/>
</dbReference>
<keyword evidence="5" id="KW-1185">Reference proteome</keyword>
<feature type="compositionally biased region" description="Polar residues" evidence="2">
    <location>
        <begin position="840"/>
        <end position="852"/>
    </location>
</feature>
<name>A0A9P4JL59_9PLEO</name>
<dbReference type="OrthoDB" id="3944243at2759"/>
<dbReference type="EMBL" id="ML993976">
    <property type="protein sequence ID" value="KAF2201436.1"/>
    <property type="molecule type" value="Genomic_DNA"/>
</dbReference>
<accession>A0A9P4JL59</accession>
<keyword evidence="1" id="KW-0677">Repeat</keyword>
<feature type="domain" description="Nephrocystin 3-like N-terminal" evidence="3">
    <location>
        <begin position="325"/>
        <end position="511"/>
    </location>
</feature>
<protein>
    <recommendedName>
        <fullName evidence="3">Nephrocystin 3-like N-terminal domain-containing protein</fullName>
    </recommendedName>
</protein>
<organism evidence="4 5">
    <name type="scientific">Delitschia confertaspora ATCC 74209</name>
    <dbReference type="NCBI Taxonomy" id="1513339"/>
    <lineage>
        <taxon>Eukaryota</taxon>
        <taxon>Fungi</taxon>
        <taxon>Dikarya</taxon>
        <taxon>Ascomycota</taxon>
        <taxon>Pezizomycotina</taxon>
        <taxon>Dothideomycetes</taxon>
        <taxon>Pleosporomycetidae</taxon>
        <taxon>Pleosporales</taxon>
        <taxon>Delitschiaceae</taxon>
        <taxon>Delitschia</taxon>
    </lineage>
</organism>
<reference evidence="4" key="1">
    <citation type="journal article" date="2020" name="Stud. Mycol.">
        <title>101 Dothideomycetes genomes: a test case for predicting lifestyles and emergence of pathogens.</title>
        <authorList>
            <person name="Haridas S."/>
            <person name="Albert R."/>
            <person name="Binder M."/>
            <person name="Bloem J."/>
            <person name="Labutti K."/>
            <person name="Salamov A."/>
            <person name="Andreopoulos B."/>
            <person name="Baker S."/>
            <person name="Barry K."/>
            <person name="Bills G."/>
            <person name="Bluhm B."/>
            <person name="Cannon C."/>
            <person name="Castanera R."/>
            <person name="Culley D."/>
            <person name="Daum C."/>
            <person name="Ezra D."/>
            <person name="Gonzalez J."/>
            <person name="Henrissat B."/>
            <person name="Kuo A."/>
            <person name="Liang C."/>
            <person name="Lipzen A."/>
            <person name="Lutzoni F."/>
            <person name="Magnuson J."/>
            <person name="Mondo S."/>
            <person name="Nolan M."/>
            <person name="Ohm R."/>
            <person name="Pangilinan J."/>
            <person name="Park H.-J."/>
            <person name="Ramirez L."/>
            <person name="Alfaro M."/>
            <person name="Sun H."/>
            <person name="Tritt A."/>
            <person name="Yoshinaga Y."/>
            <person name="Zwiers L.-H."/>
            <person name="Turgeon B."/>
            <person name="Goodwin S."/>
            <person name="Spatafora J."/>
            <person name="Crous P."/>
            <person name="Grigoriev I."/>
        </authorList>
    </citation>
    <scope>NUCLEOTIDE SEQUENCE</scope>
    <source>
        <strain evidence="4">ATCC 74209</strain>
    </source>
</reference>
<evidence type="ECO:0000259" key="3">
    <source>
        <dbReference type="Pfam" id="PF24883"/>
    </source>
</evidence>
<dbReference type="Pfam" id="PF24883">
    <property type="entry name" value="NPHP3_N"/>
    <property type="match status" value="1"/>
</dbReference>